<feature type="domain" description="ABC transporter" evidence="6">
    <location>
        <begin position="364"/>
        <end position="554"/>
    </location>
</feature>
<dbReference type="InterPro" id="IPR027417">
    <property type="entry name" value="P-loop_NTPase"/>
</dbReference>
<evidence type="ECO:0000256" key="3">
    <source>
        <dbReference type="ARBA" id="ARBA00022741"/>
    </source>
</evidence>
<dbReference type="SUPFAM" id="SSF52540">
    <property type="entry name" value="P-loop containing nucleoside triphosphate hydrolases"/>
    <property type="match status" value="2"/>
</dbReference>
<keyword evidence="2" id="KW-0677">Repeat</keyword>
<dbReference type="OrthoDB" id="2110130at2759"/>
<evidence type="ECO:0000259" key="6">
    <source>
        <dbReference type="PROSITE" id="PS50893"/>
    </source>
</evidence>
<dbReference type="Pfam" id="PF00005">
    <property type="entry name" value="ABC_tran"/>
    <property type="match status" value="2"/>
</dbReference>
<feature type="compositionally biased region" description="Basic and acidic residues" evidence="5">
    <location>
        <begin position="123"/>
        <end position="138"/>
    </location>
</feature>
<dbReference type="Pfam" id="PF12848">
    <property type="entry name" value="ABC_tran_Xtn"/>
    <property type="match status" value="1"/>
</dbReference>
<dbReference type="GO" id="GO:0016887">
    <property type="term" value="F:ATP hydrolysis activity"/>
    <property type="evidence" value="ECO:0007669"/>
    <property type="project" value="InterPro"/>
</dbReference>
<comment type="caution">
    <text evidence="7">The sequence shown here is derived from an EMBL/GenBank/DDBJ whole genome shotgun (WGS) entry which is preliminary data.</text>
</comment>
<organism evidence="7 8">
    <name type="scientific">Armadillidium nasatum</name>
    <dbReference type="NCBI Taxonomy" id="96803"/>
    <lineage>
        <taxon>Eukaryota</taxon>
        <taxon>Metazoa</taxon>
        <taxon>Ecdysozoa</taxon>
        <taxon>Arthropoda</taxon>
        <taxon>Crustacea</taxon>
        <taxon>Multicrustacea</taxon>
        <taxon>Malacostraca</taxon>
        <taxon>Eumalacostraca</taxon>
        <taxon>Peracarida</taxon>
        <taxon>Isopoda</taxon>
        <taxon>Oniscidea</taxon>
        <taxon>Crinocheta</taxon>
        <taxon>Armadillidiidae</taxon>
        <taxon>Armadillidium</taxon>
    </lineage>
</organism>
<dbReference type="InterPro" id="IPR003439">
    <property type="entry name" value="ABC_transporter-like_ATP-bd"/>
</dbReference>
<dbReference type="InterPro" id="IPR003593">
    <property type="entry name" value="AAA+_ATPase"/>
</dbReference>
<proteinExistence type="inferred from homology"/>
<evidence type="ECO:0000256" key="2">
    <source>
        <dbReference type="ARBA" id="ARBA00022737"/>
    </source>
</evidence>
<dbReference type="AlphaFoldDB" id="A0A5N5SRY7"/>
<dbReference type="EMBL" id="SEYY01020881">
    <property type="protein sequence ID" value="KAB7496936.1"/>
    <property type="molecule type" value="Genomic_DNA"/>
</dbReference>
<evidence type="ECO:0000313" key="8">
    <source>
        <dbReference type="Proteomes" id="UP000326759"/>
    </source>
</evidence>
<dbReference type="Pfam" id="PF26051">
    <property type="entry name" value="PWI_ABCF3"/>
    <property type="match status" value="1"/>
</dbReference>
<evidence type="ECO:0000256" key="5">
    <source>
        <dbReference type="SAM" id="MobiDB-lite"/>
    </source>
</evidence>
<dbReference type="PANTHER" id="PTHR19211">
    <property type="entry name" value="ATP-BINDING TRANSPORT PROTEIN-RELATED"/>
    <property type="match status" value="1"/>
</dbReference>
<sequence>MNDCQAISIVRERFPDIDEEIFQYIEGVLSSTDDFESSDDIYEAIGGILEDILENCVMISFGKFTITNGVSESNENKILDAPVQLSAKAAEMENKDEVIKSVWMVEREDVSKVDQKKLEKAEAKLRGKAEKRESDKKGTPPPIVMNMATASQVVSKKDRTLDSKGGANTKDIRIENFDVAFGERVLIQNATITLAFGRRYALVGRNGLGKTTLLRMISSKNLRIPSHISILHVEQEVTGDEVIALDSVLEPDLLLLDEPTNMLDMKAIIWLENYLMGWPTTLLVVSHDRNFLDIVPTDILHLHTQTIDSYKGNYENFLTTRGERLKNQHREYESQMQPVLKPVEKETTVTFRLPETEKLSPPILQLDEVDFAYSTDRLVFKKVDISASMESRICIVGENGAGKTTLLKILLGELEPTKGHRFCHRSLRIAYFTQHHVDQLDMRLSPVSLLQSKFPGKNVEEYRRQLGAFGVSGDLALQQLASLSGGQKSRVAFSIMCMGNPNFFILDEPTNHLDIETIEALGVAINNFKGGVVLVSHDERLIRMVCTELWIVEDL</sequence>
<dbReference type="InterPro" id="IPR032781">
    <property type="entry name" value="ABC_tran_Xtn"/>
</dbReference>
<dbReference type="FunFam" id="3.40.50.300:FF:000104">
    <property type="entry name" value="ATP-binding cassette sub-family F member 3"/>
    <property type="match status" value="1"/>
</dbReference>
<dbReference type="PROSITE" id="PS50893">
    <property type="entry name" value="ABC_TRANSPORTER_2"/>
    <property type="match status" value="1"/>
</dbReference>
<dbReference type="GO" id="GO:0005524">
    <property type="term" value="F:ATP binding"/>
    <property type="evidence" value="ECO:0007669"/>
    <property type="project" value="UniProtKB-KW"/>
</dbReference>
<dbReference type="InterPro" id="IPR050611">
    <property type="entry name" value="ABCF"/>
</dbReference>
<protein>
    <submittedName>
        <fullName evidence="7">ATP-binding cassette sub-family F member 3</fullName>
    </submittedName>
</protein>
<reference evidence="7 8" key="1">
    <citation type="journal article" date="2019" name="PLoS Biol.">
        <title>Sex chromosomes control vertical transmission of feminizing Wolbachia symbionts in an isopod.</title>
        <authorList>
            <person name="Becking T."/>
            <person name="Chebbi M.A."/>
            <person name="Giraud I."/>
            <person name="Moumen B."/>
            <person name="Laverre T."/>
            <person name="Caubet Y."/>
            <person name="Peccoud J."/>
            <person name="Gilbert C."/>
            <person name="Cordaux R."/>
        </authorList>
    </citation>
    <scope>NUCLEOTIDE SEQUENCE [LARGE SCALE GENOMIC DNA]</scope>
    <source>
        <strain evidence="7">ANa2</strain>
        <tissue evidence="7">Whole body excluding digestive tract and cuticle</tissue>
    </source>
</reference>
<gene>
    <name evidence="7" type="primary">ABCF3_0</name>
    <name evidence="7" type="ORF">Anas_03848</name>
</gene>
<evidence type="ECO:0000256" key="4">
    <source>
        <dbReference type="ARBA" id="ARBA00022840"/>
    </source>
</evidence>
<dbReference type="SMART" id="SM00382">
    <property type="entry name" value="AAA"/>
    <property type="match status" value="2"/>
</dbReference>
<keyword evidence="8" id="KW-1185">Reference proteome</keyword>
<evidence type="ECO:0000256" key="1">
    <source>
        <dbReference type="ARBA" id="ARBA00011054"/>
    </source>
</evidence>
<keyword evidence="4 7" id="KW-0067">ATP-binding</keyword>
<name>A0A5N5SRY7_9CRUS</name>
<evidence type="ECO:0000313" key="7">
    <source>
        <dbReference type="EMBL" id="KAB7496936.1"/>
    </source>
</evidence>
<dbReference type="PANTHER" id="PTHR19211:SF117">
    <property type="entry name" value="ATP-BINDING CASSETTE SUB-FAMILY F MEMBER 3"/>
    <property type="match status" value="1"/>
</dbReference>
<keyword evidence="3" id="KW-0547">Nucleotide-binding</keyword>
<feature type="region of interest" description="Disordered" evidence="5">
    <location>
        <begin position="123"/>
        <end position="144"/>
    </location>
</feature>
<accession>A0A5N5SRY7</accession>
<dbReference type="CDD" id="cd03221">
    <property type="entry name" value="ABCF_EF-3"/>
    <property type="match status" value="2"/>
</dbReference>
<dbReference type="InterPro" id="IPR058770">
    <property type="entry name" value="PWI_ABCF3"/>
</dbReference>
<dbReference type="Proteomes" id="UP000326759">
    <property type="component" value="Unassembled WGS sequence"/>
</dbReference>
<comment type="similarity">
    <text evidence="1">Belongs to the ABC transporter superfamily. ABCF family. EF3 subfamily.</text>
</comment>
<dbReference type="Gene3D" id="3.40.50.300">
    <property type="entry name" value="P-loop containing nucleotide triphosphate hydrolases"/>
    <property type="match status" value="4"/>
</dbReference>